<dbReference type="PANTHER" id="PTHR33129:SF1">
    <property type="entry name" value="ATP-BINDING PROTEIN"/>
    <property type="match status" value="1"/>
</dbReference>
<dbReference type="GO" id="GO:0043657">
    <property type="term" value="C:host cell"/>
    <property type="evidence" value="ECO:0007669"/>
    <property type="project" value="UniProtKB-SubCell"/>
</dbReference>
<sequence length="615" mass="71963">MPITLLCLVKGNTLANVFSVDIEKDQLVCHLKEFIKAKKQNDFAGVDADKLRLWKVEIGDDHQLRNLNDSDELMAINKIGDYWTKKPPKRHIHVLIEPPASTARIRKLTSLEELNGSEFHEPPNKRVKTDDEVNNFWRDLKKASLTNQFLRLPNNTRFLGKEHGLSNLYIRRCYKDFEHIVFDDAINKLRISGNPGIGKTIFGYYLLYLLAKKNATIVFDSCKEKKSFVFNGEHAFRCNDDEIDLYLLDARVWYIVDGKEPKDVNAKTILICSSKRDHYKHFDNYEGKIAIRYMPIWSWKEIKQCRKYIYNDKIDERLARDLFSKWGGIPRYVLEKANEKVYQNMLKDAIYNCKEDIFDYVGESDVERTLSSHMIVHIHVNLPVKDDKEVGEYELSQYSETQLQLDRNGITPYTETILRFASNYVLEQVTELLETRMRERLRDQIKAGTGNSLLGNAFEYIAHKMLRNGGNFEVRPLDEYSKENIDDPAAKVNLSQQNLPLYFKSSSIDKIKDGMYYQAWESNFPSLDSVITPNKVFQMTIAKHHPIKMNGLKALCNKFGDKSAKELIYYYFVVPEYLYDDYKVQKFVTSKEKDAKIIPNWIDERVFQYVLKIKL</sequence>
<dbReference type="EMBL" id="BEXD01004087">
    <property type="protein sequence ID" value="GBC06602.1"/>
    <property type="molecule type" value="Genomic_DNA"/>
</dbReference>
<evidence type="ECO:0000256" key="2">
    <source>
        <dbReference type="ARBA" id="ARBA00004613"/>
    </source>
</evidence>
<dbReference type="OrthoDB" id="19861at2759"/>
<evidence type="ECO:0000313" key="6">
    <source>
        <dbReference type="EMBL" id="GES87351.1"/>
    </source>
</evidence>
<gene>
    <name evidence="6" type="ORF">RCL2_001434900</name>
    <name evidence="5" type="ORF">RclHR1_06950008</name>
</gene>
<dbReference type="Proteomes" id="UP000247702">
    <property type="component" value="Unassembled WGS sequence"/>
</dbReference>
<dbReference type="GO" id="GO:0005576">
    <property type="term" value="C:extracellular region"/>
    <property type="evidence" value="ECO:0007669"/>
    <property type="project" value="UniProtKB-SubCell"/>
</dbReference>
<evidence type="ECO:0000313" key="7">
    <source>
        <dbReference type="Proteomes" id="UP000247702"/>
    </source>
</evidence>
<dbReference type="Proteomes" id="UP000615446">
    <property type="component" value="Unassembled WGS sequence"/>
</dbReference>
<dbReference type="Pfam" id="PF20147">
    <property type="entry name" value="Crinkler"/>
    <property type="match status" value="1"/>
</dbReference>
<reference evidence="5 7" key="1">
    <citation type="submission" date="2017-11" db="EMBL/GenBank/DDBJ databases">
        <title>The genome of Rhizophagus clarus HR1 reveals common genetic basis of auxotrophy among arbuscular mycorrhizal fungi.</title>
        <authorList>
            <person name="Kobayashi Y."/>
        </authorList>
    </citation>
    <scope>NUCLEOTIDE SEQUENCE [LARGE SCALE GENOMIC DNA]</scope>
    <source>
        <strain evidence="5 7">HR1</strain>
    </source>
</reference>
<dbReference type="AlphaFoldDB" id="A0A2Z6SBH9"/>
<protein>
    <submittedName>
        <fullName evidence="6">Crinkler (CRN) family protein, putative</fullName>
    </submittedName>
</protein>
<organism evidence="5 7">
    <name type="scientific">Rhizophagus clarus</name>
    <dbReference type="NCBI Taxonomy" id="94130"/>
    <lineage>
        <taxon>Eukaryota</taxon>
        <taxon>Fungi</taxon>
        <taxon>Fungi incertae sedis</taxon>
        <taxon>Mucoromycota</taxon>
        <taxon>Glomeromycotina</taxon>
        <taxon>Glomeromycetes</taxon>
        <taxon>Glomerales</taxon>
        <taxon>Glomeraceae</taxon>
        <taxon>Rhizophagus</taxon>
    </lineage>
</organism>
<dbReference type="PANTHER" id="PTHR33129">
    <property type="entry name" value="PROTEIN KINASE DOMAIN-CONTAINING PROTEIN-RELATED"/>
    <property type="match status" value="1"/>
</dbReference>
<comment type="caution">
    <text evidence="5">The sequence shown here is derived from an EMBL/GenBank/DDBJ whole genome shotgun (WGS) entry which is preliminary data.</text>
</comment>
<evidence type="ECO:0000259" key="4">
    <source>
        <dbReference type="Pfam" id="PF20147"/>
    </source>
</evidence>
<dbReference type="EMBL" id="BLAL01000165">
    <property type="protein sequence ID" value="GES87351.1"/>
    <property type="molecule type" value="Genomic_DNA"/>
</dbReference>
<dbReference type="InterPro" id="IPR052980">
    <property type="entry name" value="Crinkler_effector"/>
</dbReference>
<keyword evidence="3" id="KW-0964">Secreted</keyword>
<accession>A0A2Z6SBH9</accession>
<dbReference type="InterPro" id="IPR045379">
    <property type="entry name" value="Crinkler_N"/>
</dbReference>
<comment type="subcellular location">
    <subcellularLocation>
        <location evidence="1">Host cell</location>
    </subcellularLocation>
    <subcellularLocation>
        <location evidence="2">Secreted</location>
    </subcellularLocation>
</comment>
<evidence type="ECO:0000256" key="1">
    <source>
        <dbReference type="ARBA" id="ARBA00004340"/>
    </source>
</evidence>
<reference evidence="6" key="2">
    <citation type="submission" date="2019-10" db="EMBL/GenBank/DDBJ databases">
        <title>Conservation and host-specific expression of non-tandemly repeated heterogenous ribosome RNA gene in arbuscular mycorrhizal fungi.</title>
        <authorList>
            <person name="Maeda T."/>
            <person name="Kobayashi Y."/>
            <person name="Nakagawa T."/>
            <person name="Ezawa T."/>
            <person name="Yamaguchi K."/>
            <person name="Bino T."/>
            <person name="Nishimoto Y."/>
            <person name="Shigenobu S."/>
            <person name="Kawaguchi M."/>
        </authorList>
    </citation>
    <scope>NUCLEOTIDE SEQUENCE</scope>
    <source>
        <strain evidence="6">HR1</strain>
    </source>
</reference>
<name>A0A2Z6SBH9_9GLOM</name>
<evidence type="ECO:0000256" key="3">
    <source>
        <dbReference type="ARBA" id="ARBA00022525"/>
    </source>
</evidence>
<keyword evidence="7" id="KW-1185">Reference proteome</keyword>
<feature type="domain" description="Crinkler effector protein N-terminal" evidence="4">
    <location>
        <begin position="3"/>
        <end position="97"/>
    </location>
</feature>
<dbReference type="STRING" id="94130.A0A2Z6SBH9"/>
<evidence type="ECO:0000313" key="5">
    <source>
        <dbReference type="EMBL" id="GBC06602.1"/>
    </source>
</evidence>
<proteinExistence type="predicted"/>